<sequence>MRDPNDTAPCMGVFGLRITLGRPFPGSLPVVSPTSSPSPLRNSPGFTPGSCDLIRAAPYRLMEDIRDLHSMPHSPVNVPSHTTESAQTTTSWGEKLHGNREVLQCCLDLDRDRIRPESHTSGVNAGGSYNCGHPT</sequence>
<name>Q6AAN9_CUTAK</name>
<protein>
    <submittedName>
        <fullName evidence="2">Uncharacterized protein</fullName>
    </submittedName>
</protein>
<reference evidence="2 3" key="1">
    <citation type="journal article" date="2004" name="Science">
        <title>The complete genome sequence of Propionibacterium acnes, a commensal of human skin.</title>
        <authorList>
            <person name="Bruggemann H."/>
            <person name="Henne A."/>
            <person name="Hoster F."/>
            <person name="Liesegang H."/>
            <person name="Wiezer A."/>
            <person name="Strittmatter A."/>
            <person name="Hujer S."/>
            <person name="Durre P."/>
            <person name="Gottschalk G."/>
        </authorList>
    </citation>
    <scope>NUCLEOTIDE SEQUENCE [LARGE SCALE GENOMIC DNA]</scope>
    <source>
        <strain evidence="3">DSM 16379 / KPA171202</strain>
    </source>
</reference>
<feature type="region of interest" description="Disordered" evidence="1">
    <location>
        <begin position="70"/>
        <end position="94"/>
    </location>
</feature>
<feature type="region of interest" description="Disordered" evidence="1">
    <location>
        <begin position="116"/>
        <end position="135"/>
    </location>
</feature>
<evidence type="ECO:0000313" key="2">
    <source>
        <dbReference type="EMBL" id="AAT82177.1"/>
    </source>
</evidence>
<proteinExistence type="predicted"/>
<dbReference type="Proteomes" id="UP000000603">
    <property type="component" value="Chromosome"/>
</dbReference>
<gene>
    <name evidence="2" type="ordered locus">PPA2398</name>
</gene>
<dbReference type="EnsemblBacteria" id="AAT82177">
    <property type="protein sequence ID" value="AAT82177"/>
    <property type="gene ID" value="PPA2398"/>
</dbReference>
<evidence type="ECO:0000256" key="1">
    <source>
        <dbReference type="SAM" id="MobiDB-lite"/>
    </source>
</evidence>
<dbReference type="KEGG" id="pac:PPA2398"/>
<dbReference type="HOGENOM" id="CLU_1883899_0_0_11"/>
<feature type="compositionally biased region" description="Polar residues" evidence="1">
    <location>
        <begin position="77"/>
        <end position="92"/>
    </location>
</feature>
<dbReference type="EMBL" id="AE017283">
    <property type="protein sequence ID" value="AAT82177.1"/>
    <property type="molecule type" value="Genomic_DNA"/>
</dbReference>
<dbReference type="AlphaFoldDB" id="Q6AAN9"/>
<evidence type="ECO:0000313" key="3">
    <source>
        <dbReference type="Proteomes" id="UP000000603"/>
    </source>
</evidence>
<accession>Q6AAN9</accession>
<organism evidence="2 3">
    <name type="scientific">Cutibacterium acnes (strain DSM 16379 / KPA171202)</name>
    <name type="common">Propionibacterium acnes</name>
    <dbReference type="NCBI Taxonomy" id="267747"/>
    <lineage>
        <taxon>Bacteria</taxon>
        <taxon>Bacillati</taxon>
        <taxon>Actinomycetota</taxon>
        <taxon>Actinomycetes</taxon>
        <taxon>Propionibacteriales</taxon>
        <taxon>Propionibacteriaceae</taxon>
        <taxon>Cutibacterium</taxon>
    </lineage>
</organism>